<dbReference type="InterPro" id="IPR005135">
    <property type="entry name" value="Endo/exonuclease/phosphatase"/>
</dbReference>
<feature type="domain" description="Endonuclease/exonuclease/phosphatase" evidence="1">
    <location>
        <begin position="14"/>
        <end position="236"/>
    </location>
</feature>
<keyword evidence="2" id="KW-0378">Hydrolase</keyword>
<dbReference type="GO" id="GO:0004519">
    <property type="term" value="F:endonuclease activity"/>
    <property type="evidence" value="ECO:0007669"/>
    <property type="project" value="UniProtKB-KW"/>
</dbReference>
<dbReference type="Pfam" id="PF03372">
    <property type="entry name" value="Exo_endo_phos"/>
    <property type="match status" value="1"/>
</dbReference>
<keyword evidence="2" id="KW-0255">Endonuclease</keyword>
<proteinExistence type="predicted"/>
<evidence type="ECO:0000259" key="1">
    <source>
        <dbReference type="Pfam" id="PF03372"/>
    </source>
</evidence>
<evidence type="ECO:0000313" key="3">
    <source>
        <dbReference type="Proteomes" id="UP000295388"/>
    </source>
</evidence>
<dbReference type="GO" id="GO:0006506">
    <property type="term" value="P:GPI anchor biosynthetic process"/>
    <property type="evidence" value="ECO:0007669"/>
    <property type="project" value="TreeGrafter"/>
</dbReference>
<name>A0A4R6KKF6_9ACTN</name>
<comment type="caution">
    <text evidence="2">The sequence shown here is derived from an EMBL/GenBank/DDBJ whole genome shotgun (WGS) entry which is preliminary data.</text>
</comment>
<organism evidence="2 3">
    <name type="scientific">Kribbella caucasensis</name>
    <dbReference type="NCBI Taxonomy" id="2512215"/>
    <lineage>
        <taxon>Bacteria</taxon>
        <taxon>Bacillati</taxon>
        <taxon>Actinomycetota</taxon>
        <taxon>Actinomycetes</taxon>
        <taxon>Propionibacteriales</taxon>
        <taxon>Kribbellaceae</taxon>
        <taxon>Kribbella</taxon>
    </lineage>
</organism>
<reference evidence="2 3" key="1">
    <citation type="submission" date="2019-03" db="EMBL/GenBank/DDBJ databases">
        <title>Genomic Encyclopedia of Type Strains, Phase III (KMG-III): the genomes of soil and plant-associated and newly described type strains.</title>
        <authorList>
            <person name="Whitman W."/>
        </authorList>
    </citation>
    <scope>NUCLEOTIDE SEQUENCE [LARGE SCALE GENOMIC DNA]</scope>
    <source>
        <strain evidence="2 3">VKM Ac-2527</strain>
    </source>
</reference>
<keyword evidence="3" id="KW-1185">Reference proteome</keyword>
<keyword evidence="2" id="KW-0269">Exonuclease</keyword>
<evidence type="ECO:0000313" key="2">
    <source>
        <dbReference type="EMBL" id="TDO51643.1"/>
    </source>
</evidence>
<dbReference type="Proteomes" id="UP000295388">
    <property type="component" value="Unassembled WGS sequence"/>
</dbReference>
<dbReference type="InterPro" id="IPR051916">
    <property type="entry name" value="GPI-anchor_lipid_remodeler"/>
</dbReference>
<protein>
    <submittedName>
        <fullName evidence="2">Endonuclease/exonuclease/phosphatase family metal-dependent hydrolase</fullName>
    </submittedName>
</protein>
<dbReference type="GO" id="GO:0004527">
    <property type="term" value="F:exonuclease activity"/>
    <property type="evidence" value="ECO:0007669"/>
    <property type="project" value="UniProtKB-KW"/>
</dbReference>
<dbReference type="SUPFAM" id="SSF56219">
    <property type="entry name" value="DNase I-like"/>
    <property type="match status" value="1"/>
</dbReference>
<dbReference type="Gene3D" id="3.60.10.10">
    <property type="entry name" value="Endonuclease/exonuclease/phosphatase"/>
    <property type="match status" value="1"/>
</dbReference>
<dbReference type="PANTHER" id="PTHR14859:SF15">
    <property type="entry name" value="ENDONUCLEASE_EXONUCLEASE_PHOSPHATASE DOMAIN-CONTAINING PROTEIN"/>
    <property type="match status" value="1"/>
</dbReference>
<dbReference type="RefSeq" id="WP_166665374.1">
    <property type="nucleotide sequence ID" value="NZ_SNWQ01000003.1"/>
</dbReference>
<dbReference type="InterPro" id="IPR036691">
    <property type="entry name" value="Endo/exonu/phosph_ase_sf"/>
</dbReference>
<dbReference type="GO" id="GO:0016020">
    <property type="term" value="C:membrane"/>
    <property type="evidence" value="ECO:0007669"/>
    <property type="project" value="GOC"/>
</dbReference>
<dbReference type="AlphaFoldDB" id="A0A4R6KKF6"/>
<keyword evidence="2" id="KW-0540">Nuclease</keyword>
<dbReference type="EMBL" id="SNWQ01000003">
    <property type="protein sequence ID" value="TDO51643.1"/>
    <property type="molecule type" value="Genomic_DNA"/>
</dbReference>
<accession>A0A4R6KKF6</accession>
<dbReference type="PANTHER" id="PTHR14859">
    <property type="entry name" value="CALCOFLUOR WHITE HYPERSENSITIVE PROTEIN PRECURSOR"/>
    <property type="match status" value="1"/>
</dbReference>
<sequence>MTLSSERALKLRILTLNVGGFDGAPERQALLRKGIADIAPDLVALQNVARTEERDQLSELLGDTPLYGTHQLDVLQASSVGTALASRWQPTDVTGIQLPGDENGVANALAADIPLPGGLRLAFLAVKPTWRLDAEAVRCKQARAIADLDARRRQAVPSIIAGDFDATPDADCMRYLTGRAAIDGHSVYYHDAWAIAGDGSPGYTWTSENELATPVIEQVVGQTAHARRIDHVLVGSWHAHPGYAARIRSCRVALTDPPVSQHYGVVVDLEIRPLPSGA</sequence>
<gene>
    <name evidence="2" type="ORF">EV643_103382</name>
</gene>